<dbReference type="Proteomes" id="UP000218041">
    <property type="component" value="Unassembled WGS sequence"/>
</dbReference>
<feature type="transmembrane region" description="Helical" evidence="6">
    <location>
        <begin position="130"/>
        <end position="155"/>
    </location>
</feature>
<feature type="transmembrane region" description="Helical" evidence="6">
    <location>
        <begin position="85"/>
        <end position="109"/>
    </location>
</feature>
<dbReference type="GO" id="GO:0016020">
    <property type="term" value="C:membrane"/>
    <property type="evidence" value="ECO:0007669"/>
    <property type="project" value="UniProtKB-SubCell"/>
</dbReference>
<comment type="caution">
    <text evidence="8">The sequence shown here is derived from an EMBL/GenBank/DDBJ whole genome shotgun (WGS) entry which is preliminary data.</text>
</comment>
<keyword evidence="2 6" id="KW-0812">Transmembrane</keyword>
<gene>
    <name evidence="8" type="ORF">CKJ80_04190</name>
</gene>
<dbReference type="InterPro" id="IPR051784">
    <property type="entry name" value="Nod_factor_ABC_transporter"/>
</dbReference>
<feature type="transmembrane region" description="Helical" evidence="6">
    <location>
        <begin position="58"/>
        <end position="79"/>
    </location>
</feature>
<dbReference type="InterPro" id="IPR013525">
    <property type="entry name" value="ABC2_TM"/>
</dbReference>
<evidence type="ECO:0000256" key="4">
    <source>
        <dbReference type="ARBA" id="ARBA00023136"/>
    </source>
</evidence>
<dbReference type="PANTHER" id="PTHR43229">
    <property type="entry name" value="NODULATION PROTEIN J"/>
    <property type="match status" value="1"/>
</dbReference>
<dbReference type="AlphaFoldDB" id="A0AB36RNG4"/>
<evidence type="ECO:0000256" key="5">
    <source>
        <dbReference type="SAM" id="MobiDB-lite"/>
    </source>
</evidence>
<evidence type="ECO:0000259" key="7">
    <source>
        <dbReference type="Pfam" id="PF01061"/>
    </source>
</evidence>
<evidence type="ECO:0000256" key="1">
    <source>
        <dbReference type="ARBA" id="ARBA00004141"/>
    </source>
</evidence>
<feature type="transmembrane region" description="Helical" evidence="6">
    <location>
        <begin position="246"/>
        <end position="267"/>
    </location>
</feature>
<evidence type="ECO:0000256" key="2">
    <source>
        <dbReference type="ARBA" id="ARBA00022692"/>
    </source>
</evidence>
<feature type="transmembrane region" description="Helical" evidence="6">
    <location>
        <begin position="193"/>
        <end position="214"/>
    </location>
</feature>
<keyword evidence="4 6" id="KW-0472">Membrane</keyword>
<organism evidence="8 9">
    <name type="scientific">Corynebacterium hadale</name>
    <dbReference type="NCBI Taxonomy" id="2026255"/>
    <lineage>
        <taxon>Bacteria</taxon>
        <taxon>Bacillati</taxon>
        <taxon>Actinomycetota</taxon>
        <taxon>Actinomycetes</taxon>
        <taxon>Mycobacteriales</taxon>
        <taxon>Corynebacteriaceae</taxon>
        <taxon>Corynebacterium</taxon>
    </lineage>
</organism>
<dbReference type="EMBL" id="NSGP01000004">
    <property type="protein sequence ID" value="PAT10929.1"/>
    <property type="molecule type" value="Genomic_DNA"/>
</dbReference>
<feature type="transmembrane region" description="Helical" evidence="6">
    <location>
        <begin position="161"/>
        <end position="186"/>
    </location>
</feature>
<evidence type="ECO:0000256" key="3">
    <source>
        <dbReference type="ARBA" id="ARBA00022989"/>
    </source>
</evidence>
<accession>A0AB36RNG4</accession>
<dbReference type="GO" id="GO:0140359">
    <property type="term" value="F:ABC-type transporter activity"/>
    <property type="evidence" value="ECO:0007669"/>
    <property type="project" value="InterPro"/>
</dbReference>
<evidence type="ECO:0000256" key="6">
    <source>
        <dbReference type="SAM" id="Phobius"/>
    </source>
</evidence>
<name>A0AB36RNG4_9CORY</name>
<proteinExistence type="predicted"/>
<evidence type="ECO:0000313" key="9">
    <source>
        <dbReference type="Proteomes" id="UP000218041"/>
    </source>
</evidence>
<protein>
    <submittedName>
        <fullName evidence="8">Multidrug ABC transporter permease</fullName>
    </submittedName>
</protein>
<reference evidence="8 9" key="1">
    <citation type="submission" date="2017-08" db="EMBL/GenBank/DDBJ databases">
        <title>Whole genome sequences of 6 clinical strains closest to Corynebacterium imitans.</title>
        <authorList>
            <person name="Bernier A.-M."/>
            <person name="Burdz T."/>
            <person name="Bernard K."/>
        </authorList>
    </citation>
    <scope>NUCLEOTIDE SEQUENCE [LARGE SCALE GENOMIC DNA]</scope>
    <source>
        <strain evidence="8 9">NML92-0415</strain>
    </source>
</reference>
<feature type="region of interest" description="Disordered" evidence="5">
    <location>
        <begin position="1"/>
        <end position="29"/>
    </location>
</feature>
<comment type="subcellular location">
    <subcellularLocation>
        <location evidence="1">Membrane</location>
        <topology evidence="1">Multi-pass membrane protein</topology>
    </subcellularLocation>
</comment>
<dbReference type="PANTHER" id="PTHR43229:SF2">
    <property type="entry name" value="NODULATION PROTEIN J"/>
    <property type="match status" value="1"/>
</dbReference>
<sequence length="271" mass="28260">MTTAHDAQLHRSQDGAAPNPKLAPGTFAPRPQRASVAAMALAQGRIEAKLMLRHGEQLLLNLVIPAALLVAAAIVPVFGDTDFHQLVPMVFAVATTSAGFTGQAIALAFDRRYGALKRTGASGVPPWTIIAGKIIGVLATVAVQIVVLGALAVALGWRVSALGALFGLITLLVGVATFTAMGLFMGGTLSSELVLALANLIWLVLMGVLGWVQYSGDVGDAGWWNAVPTVALAGALTKALELSFHWQAWLSLVCWAGAAMAAAARWFRFEG</sequence>
<keyword evidence="3 6" id="KW-1133">Transmembrane helix</keyword>
<feature type="domain" description="ABC-2 type transporter transmembrane" evidence="7">
    <location>
        <begin position="47"/>
        <end position="225"/>
    </location>
</feature>
<dbReference type="Pfam" id="PF01061">
    <property type="entry name" value="ABC2_membrane"/>
    <property type="match status" value="1"/>
</dbReference>
<evidence type="ECO:0000313" key="8">
    <source>
        <dbReference type="EMBL" id="PAT10929.1"/>
    </source>
</evidence>